<dbReference type="Gene3D" id="1.20.1250.20">
    <property type="entry name" value="MFS general substrate transporter like domains"/>
    <property type="match status" value="2"/>
</dbReference>
<keyword evidence="2 5" id="KW-0812">Transmembrane</keyword>
<comment type="subcellular location">
    <subcellularLocation>
        <location evidence="1">Membrane</location>
        <topology evidence="1">Multi-pass membrane protein</topology>
    </subcellularLocation>
</comment>
<feature type="transmembrane region" description="Helical" evidence="5">
    <location>
        <begin position="43"/>
        <end position="62"/>
    </location>
</feature>
<evidence type="ECO:0000256" key="2">
    <source>
        <dbReference type="ARBA" id="ARBA00022692"/>
    </source>
</evidence>
<feature type="transmembrane region" description="Helical" evidence="5">
    <location>
        <begin position="135"/>
        <end position="160"/>
    </location>
</feature>
<feature type="transmembrane region" description="Helical" evidence="5">
    <location>
        <begin position="166"/>
        <end position="183"/>
    </location>
</feature>
<organism evidence="7 8">
    <name type="scientific">Methanorbis rubei</name>
    <dbReference type="NCBI Taxonomy" id="3028300"/>
    <lineage>
        <taxon>Archaea</taxon>
        <taxon>Methanobacteriati</taxon>
        <taxon>Methanobacteriota</taxon>
        <taxon>Stenosarchaea group</taxon>
        <taxon>Methanomicrobia</taxon>
        <taxon>Methanomicrobiales</taxon>
        <taxon>Methanocorpusculaceae</taxon>
        <taxon>Methanorbis</taxon>
    </lineage>
</organism>
<feature type="transmembrane region" description="Helical" evidence="5">
    <location>
        <begin position="20"/>
        <end position="37"/>
    </location>
</feature>
<reference evidence="7 8" key="1">
    <citation type="submission" date="2023-06" db="EMBL/GenBank/DDBJ databases">
        <title>Genome sequence of Methancorpusculaceae sp. Cs1.</title>
        <authorList>
            <person name="Protasov E."/>
            <person name="Platt K."/>
            <person name="Poehlein A."/>
            <person name="Daniel R."/>
            <person name="Brune A."/>
        </authorList>
    </citation>
    <scope>NUCLEOTIDE SEQUENCE [LARGE SCALE GENOMIC DNA]</scope>
    <source>
        <strain evidence="7 8">Cs1</strain>
    </source>
</reference>
<evidence type="ECO:0000256" key="4">
    <source>
        <dbReference type="ARBA" id="ARBA00023136"/>
    </source>
</evidence>
<dbReference type="GO" id="GO:0005886">
    <property type="term" value="C:plasma membrane"/>
    <property type="evidence" value="ECO:0007669"/>
    <property type="project" value="TreeGrafter"/>
</dbReference>
<dbReference type="RefSeq" id="WP_338095761.1">
    <property type="nucleotide sequence ID" value="NZ_JAWDKB010000002.1"/>
</dbReference>
<sequence>MNELAKRISVLAAGHGAVDFYLPVISASLPVLIPIFASQGITSYAMAGFLVTVITLTLAVVQPLAGWLQDNGKWTIGASWSVLMTAVAISMFAFIQNYWILLILAIVAGVGNSMFHPNAYQQIYQFSTPANRGTLLSLFSVGGSFGYGAAPLVAGALLVWAGLPGLIYLIIPGILVAALLLKFPQKPVFVKREIDATASGTKSGWRRAGMMLGISSMRTWVYYGFLAFATVYLTTYAGVPYFYATLLVTGMFYAGMIATLVAGFSSDRFGRKEILLISYACSIPAYLGIFLLPAPLSLVSLLAAGFFLMAPATIEIATVQEMMPGSVGFASGIVIGIPQALSAVSIVVIGALADNVGMPTALTWQVALMGLAVVCCLALPYPMKYFHRKVLSK</sequence>
<evidence type="ECO:0000256" key="3">
    <source>
        <dbReference type="ARBA" id="ARBA00022989"/>
    </source>
</evidence>
<accession>A0AAE4MFZ1</accession>
<evidence type="ECO:0000259" key="6">
    <source>
        <dbReference type="PROSITE" id="PS50850"/>
    </source>
</evidence>
<feature type="transmembrane region" description="Helical" evidence="5">
    <location>
        <begin position="243"/>
        <end position="262"/>
    </location>
</feature>
<keyword evidence="4 5" id="KW-0472">Membrane</keyword>
<dbReference type="Pfam" id="PF07690">
    <property type="entry name" value="MFS_1"/>
    <property type="match status" value="1"/>
</dbReference>
<gene>
    <name evidence="7" type="primary">fsr_2</name>
    <name evidence="7" type="ORF">McpCs1_06000</name>
</gene>
<dbReference type="CDD" id="cd17478">
    <property type="entry name" value="MFS_FsR"/>
    <property type="match status" value="1"/>
</dbReference>
<dbReference type="PROSITE" id="PS50850">
    <property type="entry name" value="MFS"/>
    <property type="match status" value="1"/>
</dbReference>
<feature type="domain" description="Major facilitator superfamily (MFS) profile" evidence="6">
    <location>
        <begin position="7"/>
        <end position="384"/>
    </location>
</feature>
<name>A0AAE4MFZ1_9EURY</name>
<dbReference type="InterPro" id="IPR011701">
    <property type="entry name" value="MFS"/>
</dbReference>
<protein>
    <submittedName>
        <fullName evidence="7">Fosmidomycin resistance protein</fullName>
    </submittedName>
</protein>
<feature type="transmembrane region" description="Helical" evidence="5">
    <location>
        <begin position="74"/>
        <end position="92"/>
    </location>
</feature>
<keyword evidence="3 5" id="KW-1133">Transmembrane helix</keyword>
<dbReference type="InterPro" id="IPR005829">
    <property type="entry name" value="Sugar_transporter_CS"/>
</dbReference>
<evidence type="ECO:0000313" key="8">
    <source>
        <dbReference type="Proteomes" id="UP001283212"/>
    </source>
</evidence>
<evidence type="ECO:0000256" key="5">
    <source>
        <dbReference type="SAM" id="Phobius"/>
    </source>
</evidence>
<dbReference type="GO" id="GO:0022857">
    <property type="term" value="F:transmembrane transporter activity"/>
    <property type="evidence" value="ECO:0007669"/>
    <property type="project" value="InterPro"/>
</dbReference>
<dbReference type="PANTHER" id="PTHR43129:SF1">
    <property type="entry name" value="FOSMIDOMYCIN RESISTANCE PROTEIN"/>
    <property type="match status" value="1"/>
</dbReference>
<feature type="transmembrane region" description="Helical" evidence="5">
    <location>
        <begin position="364"/>
        <end position="383"/>
    </location>
</feature>
<evidence type="ECO:0000256" key="1">
    <source>
        <dbReference type="ARBA" id="ARBA00004141"/>
    </source>
</evidence>
<evidence type="ECO:0000313" key="7">
    <source>
        <dbReference type="EMBL" id="MDV0443232.1"/>
    </source>
</evidence>
<dbReference type="Proteomes" id="UP001283212">
    <property type="component" value="Unassembled WGS sequence"/>
</dbReference>
<dbReference type="EMBL" id="JAWDKB010000002">
    <property type="protein sequence ID" value="MDV0443232.1"/>
    <property type="molecule type" value="Genomic_DNA"/>
</dbReference>
<dbReference type="SUPFAM" id="SSF103473">
    <property type="entry name" value="MFS general substrate transporter"/>
    <property type="match status" value="1"/>
</dbReference>
<feature type="transmembrane region" description="Helical" evidence="5">
    <location>
        <begin position="98"/>
        <end position="115"/>
    </location>
</feature>
<comment type="caution">
    <text evidence="7">The sequence shown here is derived from an EMBL/GenBank/DDBJ whole genome shotgun (WGS) entry which is preliminary data.</text>
</comment>
<dbReference type="PANTHER" id="PTHR43129">
    <property type="entry name" value="FOSMIDOMYCIN RESISTANCE PROTEIN"/>
    <property type="match status" value="1"/>
</dbReference>
<proteinExistence type="predicted"/>
<dbReference type="InterPro" id="IPR036259">
    <property type="entry name" value="MFS_trans_sf"/>
</dbReference>
<dbReference type="PROSITE" id="PS00216">
    <property type="entry name" value="SUGAR_TRANSPORT_1"/>
    <property type="match status" value="1"/>
</dbReference>
<feature type="transmembrane region" description="Helical" evidence="5">
    <location>
        <begin position="220"/>
        <end position="237"/>
    </location>
</feature>
<keyword evidence="8" id="KW-1185">Reference proteome</keyword>
<dbReference type="InterPro" id="IPR020846">
    <property type="entry name" value="MFS_dom"/>
</dbReference>
<feature type="transmembrane region" description="Helical" evidence="5">
    <location>
        <begin position="329"/>
        <end position="352"/>
    </location>
</feature>
<dbReference type="AlphaFoldDB" id="A0AAE4MFZ1"/>